<organism evidence="3 4">
    <name type="scientific">Streptomyces griseofuscus</name>
    <dbReference type="NCBI Taxonomy" id="146922"/>
    <lineage>
        <taxon>Bacteria</taxon>
        <taxon>Bacillati</taxon>
        <taxon>Actinomycetota</taxon>
        <taxon>Actinomycetes</taxon>
        <taxon>Kitasatosporales</taxon>
        <taxon>Streptomycetaceae</taxon>
        <taxon>Streptomyces</taxon>
    </lineage>
</organism>
<dbReference type="InterPro" id="IPR041698">
    <property type="entry name" value="Methyltransf_25"/>
</dbReference>
<comment type="caution">
    <text evidence="3">The sequence shown here is derived from an EMBL/GenBank/DDBJ whole genome shotgun (WGS) entry which is preliminary data.</text>
</comment>
<keyword evidence="4" id="KW-1185">Reference proteome</keyword>
<dbReference type="EMBL" id="PDES01000012">
    <property type="protein sequence ID" value="RRQ83146.1"/>
    <property type="molecule type" value="Genomic_DNA"/>
</dbReference>
<proteinExistence type="predicted"/>
<sequence>MTDPGSGPGGVTALLHELGVPAFGIDLSPEMVAPAREAHPQLRFHVGSMMSLNIPSASLGEFHRTLRPGPPRRPGHRPAGGGGAGSDRDRLP</sequence>
<dbReference type="Proteomes" id="UP000276379">
    <property type="component" value="Unassembled WGS sequence"/>
</dbReference>
<dbReference type="SUPFAM" id="SSF53335">
    <property type="entry name" value="S-adenosyl-L-methionine-dependent methyltransferases"/>
    <property type="match status" value="1"/>
</dbReference>
<evidence type="ECO:0000313" key="3">
    <source>
        <dbReference type="EMBL" id="RRQ83146.1"/>
    </source>
</evidence>
<dbReference type="GO" id="GO:0008168">
    <property type="term" value="F:methyltransferase activity"/>
    <property type="evidence" value="ECO:0007669"/>
    <property type="project" value="UniProtKB-ARBA"/>
</dbReference>
<accession>A0A426S1L9</accession>
<protein>
    <recommendedName>
        <fullName evidence="2">Methyltransferase domain-containing protein</fullName>
    </recommendedName>
</protein>
<gene>
    <name evidence="3" type="ORF">CQW44_26020</name>
</gene>
<evidence type="ECO:0000256" key="1">
    <source>
        <dbReference type="SAM" id="MobiDB-lite"/>
    </source>
</evidence>
<dbReference type="InterPro" id="IPR029063">
    <property type="entry name" value="SAM-dependent_MTases_sf"/>
</dbReference>
<feature type="domain" description="Methyltransferase" evidence="2">
    <location>
        <begin position="3"/>
        <end position="58"/>
    </location>
</feature>
<name>A0A426S1L9_9ACTN</name>
<feature type="region of interest" description="Disordered" evidence="1">
    <location>
        <begin position="60"/>
        <end position="92"/>
    </location>
</feature>
<dbReference type="Pfam" id="PF13649">
    <property type="entry name" value="Methyltransf_25"/>
    <property type="match status" value="1"/>
</dbReference>
<dbReference type="AlphaFoldDB" id="A0A426S1L9"/>
<dbReference type="Gene3D" id="3.40.50.150">
    <property type="entry name" value="Vaccinia Virus protein VP39"/>
    <property type="match status" value="1"/>
</dbReference>
<reference evidence="3 4" key="1">
    <citation type="submission" date="2017-10" db="EMBL/GenBank/DDBJ databases">
        <title>Draft genome of actinobacteria isolated from guarana (Paullinia cupana (Mart.) Ducke.</title>
        <authorList>
            <person name="Siqueira K.A."/>
            <person name="Liotti R.G."/>
            <person name="Mendes T.A."/>
            <person name="Soares M.A."/>
        </authorList>
    </citation>
    <scope>NUCLEOTIDE SEQUENCE [LARGE SCALE GENOMIC DNA]</scope>
    <source>
        <strain evidence="3 4">199</strain>
    </source>
</reference>
<dbReference type="CDD" id="cd02440">
    <property type="entry name" value="AdoMet_MTases"/>
    <property type="match status" value="1"/>
</dbReference>
<evidence type="ECO:0000259" key="2">
    <source>
        <dbReference type="Pfam" id="PF13649"/>
    </source>
</evidence>
<evidence type="ECO:0000313" key="4">
    <source>
        <dbReference type="Proteomes" id="UP000276379"/>
    </source>
</evidence>